<protein>
    <submittedName>
        <fullName evidence="2">EAL domain-containing protein</fullName>
    </submittedName>
</protein>
<dbReference type="SUPFAM" id="SSF141868">
    <property type="entry name" value="EAL domain-like"/>
    <property type="match status" value="1"/>
</dbReference>
<accession>A0A6M0Q998</accession>
<dbReference type="SMART" id="SM00052">
    <property type="entry name" value="EAL"/>
    <property type="match status" value="1"/>
</dbReference>
<keyword evidence="3" id="KW-1185">Reference proteome</keyword>
<dbReference type="InterPro" id="IPR050706">
    <property type="entry name" value="Cyclic-di-GMP_PDE-like"/>
</dbReference>
<dbReference type="PANTHER" id="PTHR33121:SF76">
    <property type="entry name" value="SIGNALING PROTEIN"/>
    <property type="match status" value="1"/>
</dbReference>
<evidence type="ECO:0000259" key="1">
    <source>
        <dbReference type="PROSITE" id="PS50883"/>
    </source>
</evidence>
<dbReference type="GO" id="GO:0071111">
    <property type="term" value="F:cyclic-guanylate-specific phosphodiesterase activity"/>
    <property type="evidence" value="ECO:0007669"/>
    <property type="project" value="InterPro"/>
</dbReference>
<evidence type="ECO:0000313" key="3">
    <source>
        <dbReference type="Proteomes" id="UP000481043"/>
    </source>
</evidence>
<dbReference type="InterPro" id="IPR035919">
    <property type="entry name" value="EAL_sf"/>
</dbReference>
<dbReference type="AlphaFoldDB" id="A0A6M0Q998"/>
<sequence>MHLRPWDSYKKVIQKWGKIVLPQKLLRFYPPSFIIRDTIVEGVDKCFQQGHQAAVIVFNHANLDELIQTSDIYDVKMYKSILKEEFLQAARNVFPDHSIVSLHKHLNNGHALIIKVEHDKDRFFEIETLMNEILSKVLVKLSNEYKEVVFMFETGYMFIEQKESSTREAILKAYQQANSMAEKKTFSQYNELRFEMNRIIHQKDLRLMAQPIFDVATNKTTASEILTRGPVGTDLENPLQLFAVARQLNLLFDLEIIVLEKAFEQIIKFEREHQIFINFTPITLSNPGFIKVVNRMLLKYRNVNPYQVIFEITERDSIEGFKHFSENIKSLRKMGFRIAIDDTGAGYSSLHTISEVLPDIIKIDRSVIQDIDTNTVKESMLRGLLLIAKETGSIVVAEGIEKEGEASVLSRNNVDLAQGYFYARPAMMPSLVSTL</sequence>
<dbReference type="RefSeq" id="WP_163179571.1">
    <property type="nucleotide sequence ID" value="NZ_JAAIWM010000003.1"/>
</dbReference>
<organism evidence="2 3">
    <name type="scientific">Bacillus mesophilus</name>
    <dbReference type="NCBI Taxonomy" id="1808955"/>
    <lineage>
        <taxon>Bacteria</taxon>
        <taxon>Bacillati</taxon>
        <taxon>Bacillota</taxon>
        <taxon>Bacilli</taxon>
        <taxon>Bacillales</taxon>
        <taxon>Bacillaceae</taxon>
        <taxon>Bacillus</taxon>
    </lineage>
</organism>
<dbReference type="PROSITE" id="PS50883">
    <property type="entry name" value="EAL"/>
    <property type="match status" value="1"/>
</dbReference>
<dbReference type="Proteomes" id="UP000481043">
    <property type="component" value="Unassembled WGS sequence"/>
</dbReference>
<dbReference type="PANTHER" id="PTHR33121">
    <property type="entry name" value="CYCLIC DI-GMP PHOSPHODIESTERASE PDEF"/>
    <property type="match status" value="1"/>
</dbReference>
<comment type="caution">
    <text evidence="2">The sequence shown here is derived from an EMBL/GenBank/DDBJ whole genome shotgun (WGS) entry which is preliminary data.</text>
</comment>
<name>A0A6M0Q998_9BACI</name>
<feature type="domain" description="EAL" evidence="1">
    <location>
        <begin position="189"/>
        <end position="435"/>
    </location>
</feature>
<dbReference type="Pfam" id="PF00563">
    <property type="entry name" value="EAL"/>
    <property type="match status" value="1"/>
</dbReference>
<dbReference type="EMBL" id="JAAIWM010000003">
    <property type="protein sequence ID" value="NEY72100.1"/>
    <property type="molecule type" value="Genomic_DNA"/>
</dbReference>
<dbReference type="Gene3D" id="3.20.20.450">
    <property type="entry name" value="EAL domain"/>
    <property type="match status" value="1"/>
</dbReference>
<dbReference type="InterPro" id="IPR001633">
    <property type="entry name" value="EAL_dom"/>
</dbReference>
<reference evidence="2 3" key="1">
    <citation type="submission" date="2020-02" db="EMBL/GenBank/DDBJ databases">
        <title>Bacillus aquiflavi sp. nov., isolated from yellow water of strong flavor Chinese baijiu in Yibin region of China.</title>
        <authorList>
            <person name="Xie J."/>
        </authorList>
    </citation>
    <scope>NUCLEOTIDE SEQUENCE [LARGE SCALE GENOMIC DNA]</scope>
    <source>
        <strain evidence="2 3">SA4</strain>
    </source>
</reference>
<dbReference type="CDD" id="cd01948">
    <property type="entry name" value="EAL"/>
    <property type="match status" value="1"/>
</dbReference>
<gene>
    <name evidence="2" type="ORF">G4D63_10225</name>
</gene>
<proteinExistence type="predicted"/>
<evidence type="ECO:0000313" key="2">
    <source>
        <dbReference type="EMBL" id="NEY72100.1"/>
    </source>
</evidence>